<comment type="catalytic activity">
    <reaction evidence="1">
        <text>Endonucleolytic cleavage of RNA, removing extra 3' nucleotides from tRNA precursor, generating 3' termini of tRNAs. A 3'-hydroxy group is left at the tRNA terminus and a 5'-phosphoryl group is left at the trailer molecule.</text>
        <dbReference type="EC" id="3.1.26.11"/>
    </reaction>
</comment>
<dbReference type="PANTHER" id="PTHR12553:SF49">
    <property type="entry name" value="ZINC PHOSPHODIESTERASE ELAC PROTEIN 2"/>
    <property type="match status" value="1"/>
</dbReference>
<dbReference type="AlphaFoldDB" id="A0A0C2FXI8"/>
<keyword evidence="12" id="KW-1185">Reference proteome</keyword>
<dbReference type="Pfam" id="PF23023">
    <property type="entry name" value="Anti-Pycsar_Apyc1"/>
    <property type="match status" value="1"/>
</dbReference>
<gene>
    <name evidence="11" type="ORF">ANCDUO_20314</name>
</gene>
<evidence type="ECO:0000256" key="1">
    <source>
        <dbReference type="ARBA" id="ARBA00000402"/>
    </source>
</evidence>
<evidence type="ECO:0000256" key="10">
    <source>
        <dbReference type="ARBA" id="ARBA00022833"/>
    </source>
</evidence>
<dbReference type="InterPro" id="IPR047151">
    <property type="entry name" value="RNZ2-like"/>
</dbReference>
<dbReference type="EC" id="3.1.26.11" evidence="4"/>
<evidence type="ECO:0000256" key="2">
    <source>
        <dbReference type="ARBA" id="ARBA00001947"/>
    </source>
</evidence>
<evidence type="ECO:0000256" key="9">
    <source>
        <dbReference type="ARBA" id="ARBA00022801"/>
    </source>
</evidence>
<evidence type="ECO:0000256" key="6">
    <source>
        <dbReference type="ARBA" id="ARBA00022722"/>
    </source>
</evidence>
<comment type="cofactor">
    <cofactor evidence="2">
        <name>Zn(2+)</name>
        <dbReference type="ChEBI" id="CHEBI:29105"/>
    </cofactor>
</comment>
<evidence type="ECO:0000313" key="12">
    <source>
        <dbReference type="Proteomes" id="UP000054047"/>
    </source>
</evidence>
<dbReference type="GO" id="GO:0005739">
    <property type="term" value="C:mitochondrion"/>
    <property type="evidence" value="ECO:0007669"/>
    <property type="project" value="TreeGrafter"/>
</dbReference>
<feature type="non-terminal residue" evidence="11">
    <location>
        <position position="1"/>
    </location>
</feature>
<dbReference type="Gene3D" id="3.60.15.10">
    <property type="entry name" value="Ribonuclease Z/Hydroxyacylglutathione hydrolase-like"/>
    <property type="match status" value="1"/>
</dbReference>
<keyword evidence="10" id="KW-0862">Zinc</keyword>
<dbReference type="OrthoDB" id="5834032at2759"/>
<dbReference type="PANTHER" id="PTHR12553">
    <property type="entry name" value="ZINC PHOSPHODIESTERASE ELAC PROTEIN 2"/>
    <property type="match status" value="1"/>
</dbReference>
<sequence>LFTNGTKCIDHVVHLSEQSVIQLPLYAKFVTSLGEKCRHIVVNASCPVVPGVESIYRNHRLLNQISPDLFPPLHPLGWTGLVTQGNELAVNDGIFIKAAPLQRFWMRMGGAGEEPIIADLRDTDIPFTDKAKQLMEDLREDTKKLRASLSEPCEYPKVSFLGTSSAVPSKYRNVSSYLLETSPKAAVLIDVGEGTYGQLRVLLGEEGCNELLCNLHAVFVTHAHQDHMNGLYTVIERRKEAMDASGKAYVPLVLVSNRNVLKPLKTYSMCFCDLQSLVEIVDISRHPITPPA</sequence>
<dbReference type="InterPro" id="IPR036866">
    <property type="entry name" value="RibonucZ/Hydroxyglut_hydro"/>
</dbReference>
<evidence type="ECO:0000256" key="7">
    <source>
        <dbReference type="ARBA" id="ARBA00022723"/>
    </source>
</evidence>
<accession>A0A0C2FXI8</accession>
<dbReference type="GO" id="GO:1990180">
    <property type="term" value="P:mitochondrial tRNA 3'-end processing"/>
    <property type="evidence" value="ECO:0007669"/>
    <property type="project" value="TreeGrafter"/>
</dbReference>
<keyword evidence="9" id="KW-0378">Hydrolase</keyword>
<dbReference type="Proteomes" id="UP000054047">
    <property type="component" value="Unassembled WGS sequence"/>
</dbReference>
<proteinExistence type="inferred from homology"/>
<keyword evidence="8" id="KW-0255">Endonuclease</keyword>
<feature type="non-terminal residue" evidence="11">
    <location>
        <position position="292"/>
    </location>
</feature>
<comment type="similarity">
    <text evidence="3">Belongs to the RNase Z family.</text>
</comment>
<reference evidence="11 12" key="1">
    <citation type="submission" date="2013-12" db="EMBL/GenBank/DDBJ databases">
        <title>Draft genome of the parsitic nematode Ancylostoma duodenale.</title>
        <authorList>
            <person name="Mitreva M."/>
        </authorList>
    </citation>
    <scope>NUCLEOTIDE SEQUENCE [LARGE SCALE GENOMIC DNA]</scope>
    <source>
        <strain evidence="11 12">Zhejiang</strain>
    </source>
</reference>
<dbReference type="GO" id="GO:0046872">
    <property type="term" value="F:metal ion binding"/>
    <property type="evidence" value="ECO:0007669"/>
    <property type="project" value="UniProtKB-KW"/>
</dbReference>
<name>A0A0C2FXI8_9BILA</name>
<organism evidence="11 12">
    <name type="scientific">Ancylostoma duodenale</name>
    <dbReference type="NCBI Taxonomy" id="51022"/>
    <lineage>
        <taxon>Eukaryota</taxon>
        <taxon>Metazoa</taxon>
        <taxon>Ecdysozoa</taxon>
        <taxon>Nematoda</taxon>
        <taxon>Chromadorea</taxon>
        <taxon>Rhabditida</taxon>
        <taxon>Rhabditina</taxon>
        <taxon>Rhabditomorpha</taxon>
        <taxon>Strongyloidea</taxon>
        <taxon>Ancylostomatidae</taxon>
        <taxon>Ancylostomatinae</taxon>
        <taxon>Ancylostoma</taxon>
    </lineage>
</organism>
<evidence type="ECO:0000256" key="8">
    <source>
        <dbReference type="ARBA" id="ARBA00022759"/>
    </source>
</evidence>
<keyword evidence="7" id="KW-0479">Metal-binding</keyword>
<dbReference type="GO" id="GO:0042781">
    <property type="term" value="F:3'-tRNA processing endoribonuclease activity"/>
    <property type="evidence" value="ECO:0007669"/>
    <property type="project" value="UniProtKB-EC"/>
</dbReference>
<evidence type="ECO:0000256" key="5">
    <source>
        <dbReference type="ARBA" id="ARBA00022694"/>
    </source>
</evidence>
<keyword evidence="5" id="KW-0819">tRNA processing</keyword>
<evidence type="ECO:0000313" key="11">
    <source>
        <dbReference type="EMBL" id="KIH49611.1"/>
    </source>
</evidence>
<evidence type="ECO:0000256" key="4">
    <source>
        <dbReference type="ARBA" id="ARBA00012477"/>
    </source>
</evidence>
<protein>
    <recommendedName>
        <fullName evidence="4">ribonuclease Z</fullName>
        <ecNumber evidence="4">3.1.26.11</ecNumber>
    </recommendedName>
</protein>
<keyword evidence="6" id="KW-0540">Nuclease</keyword>
<dbReference type="EMBL" id="KN752667">
    <property type="protein sequence ID" value="KIH49611.1"/>
    <property type="molecule type" value="Genomic_DNA"/>
</dbReference>
<dbReference type="SUPFAM" id="SSF56281">
    <property type="entry name" value="Metallo-hydrolase/oxidoreductase"/>
    <property type="match status" value="1"/>
</dbReference>
<evidence type="ECO:0000256" key="3">
    <source>
        <dbReference type="ARBA" id="ARBA00007823"/>
    </source>
</evidence>